<sequence>MTSPKPRIFTYHVAPTSTSPLLTEPSGSAPWSRTSSSSLAPLNRKGAEYKPVPDDEIHTPTLQTGFHAARKQLLLGRLGVWAEALGRGGHASAGGEWSNNETFSCDSIVTTCFDPTDDPVDGYIVGSGYKEEVSIVTGLKAATNPTFGCEAAQSADADAKVGGNVPPVPVAGGVEGNVNAEKSQTLRFQPTDIVGKLEGELFIKGTEMLNDKARLVRKLYRGPN</sequence>
<keyword evidence="3" id="KW-1185">Reference proteome</keyword>
<evidence type="ECO:0000313" key="2">
    <source>
        <dbReference type="EMBL" id="KAK3363589.1"/>
    </source>
</evidence>
<comment type="caution">
    <text evidence="2">The sequence shown here is derived from an EMBL/GenBank/DDBJ whole genome shotgun (WGS) entry which is preliminary data.</text>
</comment>
<dbReference type="AlphaFoldDB" id="A0AAJ0MK99"/>
<dbReference type="EMBL" id="JAUIQD010000001">
    <property type="protein sequence ID" value="KAK3363589.1"/>
    <property type="molecule type" value="Genomic_DNA"/>
</dbReference>
<reference evidence="2" key="2">
    <citation type="submission" date="2023-06" db="EMBL/GenBank/DDBJ databases">
        <authorList>
            <consortium name="Lawrence Berkeley National Laboratory"/>
            <person name="Haridas S."/>
            <person name="Hensen N."/>
            <person name="Bonometti L."/>
            <person name="Westerberg I."/>
            <person name="Brannstrom I.O."/>
            <person name="Guillou S."/>
            <person name="Cros-Aarteil S."/>
            <person name="Calhoun S."/>
            <person name="Kuo A."/>
            <person name="Mondo S."/>
            <person name="Pangilinan J."/>
            <person name="Riley R."/>
            <person name="Labutti K."/>
            <person name="Andreopoulos B."/>
            <person name="Lipzen A."/>
            <person name="Chen C."/>
            <person name="Yanf M."/>
            <person name="Daum C."/>
            <person name="Ng V."/>
            <person name="Clum A."/>
            <person name="Steindorff A."/>
            <person name="Ohm R."/>
            <person name="Martin F."/>
            <person name="Silar P."/>
            <person name="Natvig D."/>
            <person name="Lalanne C."/>
            <person name="Gautier V."/>
            <person name="Ament-Velasquez S.L."/>
            <person name="Kruys A."/>
            <person name="Hutchinson M.I."/>
            <person name="Powell A.J."/>
            <person name="Barry K."/>
            <person name="Miller A.N."/>
            <person name="Grigoriev I.V."/>
            <person name="Debuchy R."/>
            <person name="Gladieux P."/>
            <person name="Thoren M.H."/>
            <person name="Johannesson H."/>
        </authorList>
    </citation>
    <scope>NUCLEOTIDE SEQUENCE</scope>
    <source>
        <strain evidence="2">CBS 955.72</strain>
    </source>
</reference>
<reference evidence="2" key="1">
    <citation type="journal article" date="2023" name="Mol. Phylogenet. Evol.">
        <title>Genome-scale phylogeny and comparative genomics of the fungal order Sordariales.</title>
        <authorList>
            <person name="Hensen N."/>
            <person name="Bonometti L."/>
            <person name="Westerberg I."/>
            <person name="Brannstrom I.O."/>
            <person name="Guillou S."/>
            <person name="Cros-Aarteil S."/>
            <person name="Calhoun S."/>
            <person name="Haridas S."/>
            <person name="Kuo A."/>
            <person name="Mondo S."/>
            <person name="Pangilinan J."/>
            <person name="Riley R."/>
            <person name="LaButti K."/>
            <person name="Andreopoulos B."/>
            <person name="Lipzen A."/>
            <person name="Chen C."/>
            <person name="Yan M."/>
            <person name="Daum C."/>
            <person name="Ng V."/>
            <person name="Clum A."/>
            <person name="Steindorff A."/>
            <person name="Ohm R.A."/>
            <person name="Martin F."/>
            <person name="Silar P."/>
            <person name="Natvig D.O."/>
            <person name="Lalanne C."/>
            <person name="Gautier V."/>
            <person name="Ament-Velasquez S.L."/>
            <person name="Kruys A."/>
            <person name="Hutchinson M.I."/>
            <person name="Powell A.J."/>
            <person name="Barry K."/>
            <person name="Miller A.N."/>
            <person name="Grigoriev I.V."/>
            <person name="Debuchy R."/>
            <person name="Gladieux P."/>
            <person name="Hiltunen Thoren M."/>
            <person name="Johannesson H."/>
        </authorList>
    </citation>
    <scope>NUCLEOTIDE SEQUENCE</scope>
    <source>
        <strain evidence="2">CBS 955.72</strain>
    </source>
</reference>
<feature type="region of interest" description="Disordered" evidence="1">
    <location>
        <begin position="1"/>
        <end position="39"/>
    </location>
</feature>
<accession>A0AAJ0MK99</accession>
<dbReference type="Proteomes" id="UP001275084">
    <property type="component" value="Unassembled WGS sequence"/>
</dbReference>
<proteinExistence type="predicted"/>
<gene>
    <name evidence="2" type="ORF">B0T25DRAFT_576157</name>
</gene>
<name>A0AAJ0MK99_9PEZI</name>
<evidence type="ECO:0000256" key="1">
    <source>
        <dbReference type="SAM" id="MobiDB-lite"/>
    </source>
</evidence>
<feature type="compositionally biased region" description="Polar residues" evidence="1">
    <location>
        <begin position="15"/>
        <end position="39"/>
    </location>
</feature>
<protein>
    <submittedName>
        <fullName evidence="2">Uncharacterized protein</fullName>
    </submittedName>
</protein>
<evidence type="ECO:0000313" key="3">
    <source>
        <dbReference type="Proteomes" id="UP001275084"/>
    </source>
</evidence>
<organism evidence="2 3">
    <name type="scientific">Lasiosphaeria hispida</name>
    <dbReference type="NCBI Taxonomy" id="260671"/>
    <lineage>
        <taxon>Eukaryota</taxon>
        <taxon>Fungi</taxon>
        <taxon>Dikarya</taxon>
        <taxon>Ascomycota</taxon>
        <taxon>Pezizomycotina</taxon>
        <taxon>Sordariomycetes</taxon>
        <taxon>Sordariomycetidae</taxon>
        <taxon>Sordariales</taxon>
        <taxon>Lasiosphaeriaceae</taxon>
        <taxon>Lasiosphaeria</taxon>
    </lineage>
</organism>